<sequence>MLSQTPILEF</sequence>
<protein>
    <submittedName>
        <fullName evidence="1">Uncharacterized protein</fullName>
    </submittedName>
</protein>
<evidence type="ECO:0000313" key="1">
    <source>
        <dbReference type="EMBL" id="MBX63546.1"/>
    </source>
</evidence>
<reference evidence="1" key="1">
    <citation type="submission" date="2018-02" db="EMBL/GenBank/DDBJ databases">
        <title>Rhizophora mucronata_Transcriptome.</title>
        <authorList>
            <person name="Meera S.P."/>
            <person name="Sreeshan A."/>
            <person name="Augustine A."/>
        </authorList>
    </citation>
    <scope>NUCLEOTIDE SEQUENCE</scope>
    <source>
        <tissue evidence="1">Leaf</tissue>
    </source>
</reference>
<organism evidence="1">
    <name type="scientific">Rhizophora mucronata</name>
    <name type="common">Asiatic mangrove</name>
    <dbReference type="NCBI Taxonomy" id="61149"/>
    <lineage>
        <taxon>Eukaryota</taxon>
        <taxon>Viridiplantae</taxon>
        <taxon>Streptophyta</taxon>
        <taxon>Embryophyta</taxon>
        <taxon>Tracheophyta</taxon>
        <taxon>Spermatophyta</taxon>
        <taxon>Magnoliopsida</taxon>
        <taxon>eudicotyledons</taxon>
        <taxon>Gunneridae</taxon>
        <taxon>Pentapetalae</taxon>
        <taxon>rosids</taxon>
        <taxon>fabids</taxon>
        <taxon>Malpighiales</taxon>
        <taxon>Rhizophoraceae</taxon>
        <taxon>Rhizophora</taxon>
    </lineage>
</organism>
<accession>A0A2P2Q979</accession>
<proteinExistence type="predicted"/>
<name>A0A2P2Q979_RHIMU</name>
<dbReference type="EMBL" id="GGEC01083062">
    <property type="protein sequence ID" value="MBX63546.1"/>
    <property type="molecule type" value="Transcribed_RNA"/>
</dbReference>